<evidence type="ECO:0000256" key="3">
    <source>
        <dbReference type="ARBA" id="ARBA00022679"/>
    </source>
</evidence>
<evidence type="ECO:0000256" key="11">
    <source>
        <dbReference type="ARBA" id="ARBA00023316"/>
    </source>
</evidence>
<keyword evidence="5 13" id="KW-0133">Cell shape</keyword>
<dbReference type="CDD" id="cd16913">
    <property type="entry name" value="YkuD_like"/>
    <property type="match status" value="1"/>
</dbReference>
<evidence type="ECO:0000256" key="13">
    <source>
        <dbReference type="PROSITE-ProRule" id="PRU01373"/>
    </source>
</evidence>
<dbReference type="GO" id="GO:0071555">
    <property type="term" value="P:cell wall organization"/>
    <property type="evidence" value="ECO:0007669"/>
    <property type="project" value="UniProtKB-UniRule"/>
</dbReference>
<evidence type="ECO:0000259" key="15">
    <source>
        <dbReference type="PROSITE" id="PS52029"/>
    </source>
</evidence>
<evidence type="ECO:0000256" key="10">
    <source>
        <dbReference type="ARBA" id="ARBA00023315"/>
    </source>
</evidence>
<sequence length="490" mass="51827">MLRTDSEQQWRACVRARAKAYGIGSAAAGVLLITAAAPGTETAVDAAATRARAAAALDVRVGHTLDRPGGTGLCPVLAGPRASCPGTAGVPADAPLHLVPDDGTAPRERDVRRVKSLVDPGGSLDVTLGSPGLLLDVAVTDSRGRRVAGRLGPGGRQWERTAPLRADDHYTVRVAAELPDGSPVRGTLRLDTAPQRSGRTLTAHFSPASGTYGVGQPVTAHLTRPVPRTDPAARGVVERSLRVTTTPAVAGAWHWVDSSTLHYRPRAYWPAHTRIAVRSGLDGVRVNDQLVGGSSKPAELTIGDRVEAVTDVDAHEMTVLRNGRVLRTIPVTTGKAGFRTRGGIKVVLGKERLVRMRGDSIGIARGSGDWFDLPVHYATRLTWSGEYVHAAPWSVADQGSSNVSHGCTGMTTENAAWFYRTVKVGDLVEVVNSHGDDMTPFDNGYGDWNVGWKTWRDGSALATAATGSNGTGSNVTGERQPDTERLDPSI</sequence>
<dbReference type="InterPro" id="IPR041280">
    <property type="entry name" value="Big_10"/>
</dbReference>
<organism evidence="16 17">
    <name type="scientific">Streptomyces boluensis</name>
    <dbReference type="NCBI Taxonomy" id="1775135"/>
    <lineage>
        <taxon>Bacteria</taxon>
        <taxon>Bacillati</taxon>
        <taxon>Actinomycetota</taxon>
        <taxon>Actinomycetes</taxon>
        <taxon>Kitasatosporales</taxon>
        <taxon>Streptomycetaceae</taxon>
        <taxon>Streptomyces</taxon>
    </lineage>
</organism>
<dbReference type="OrthoDB" id="5242354at2"/>
<evidence type="ECO:0000256" key="6">
    <source>
        <dbReference type="ARBA" id="ARBA00022984"/>
    </source>
</evidence>
<evidence type="ECO:0000256" key="4">
    <source>
        <dbReference type="ARBA" id="ARBA00022729"/>
    </source>
</evidence>
<keyword evidence="11 13" id="KW-0961">Cell wall biogenesis/degradation</keyword>
<dbReference type="InterPro" id="IPR038063">
    <property type="entry name" value="Transpep_catalytic_dom"/>
</dbReference>
<keyword evidence="17" id="KW-1185">Reference proteome</keyword>
<dbReference type="Gene3D" id="2.40.440.10">
    <property type="entry name" value="L,D-transpeptidase catalytic domain-like"/>
    <property type="match status" value="1"/>
</dbReference>
<evidence type="ECO:0000256" key="14">
    <source>
        <dbReference type="SAM" id="MobiDB-lite"/>
    </source>
</evidence>
<dbReference type="Gene3D" id="2.60.40.3780">
    <property type="match status" value="1"/>
</dbReference>
<feature type="compositionally biased region" description="Basic and acidic residues" evidence="14">
    <location>
        <begin position="479"/>
        <end position="490"/>
    </location>
</feature>
<dbReference type="InterPro" id="IPR005490">
    <property type="entry name" value="LD_TPept_cat_dom"/>
</dbReference>
<dbReference type="RefSeq" id="WP_161698728.1">
    <property type="nucleotide sequence ID" value="NZ_JAAAHS010000121.1"/>
</dbReference>
<dbReference type="Pfam" id="PF03734">
    <property type="entry name" value="YkuD"/>
    <property type="match status" value="1"/>
</dbReference>
<dbReference type="SUPFAM" id="SSF141523">
    <property type="entry name" value="L,D-transpeptidase catalytic domain-like"/>
    <property type="match status" value="1"/>
</dbReference>
<dbReference type="GO" id="GO:0005576">
    <property type="term" value="C:extracellular region"/>
    <property type="evidence" value="ECO:0007669"/>
    <property type="project" value="TreeGrafter"/>
</dbReference>
<dbReference type="Gene3D" id="2.60.40.3710">
    <property type="match status" value="1"/>
</dbReference>
<evidence type="ECO:0000256" key="1">
    <source>
        <dbReference type="ARBA" id="ARBA00004752"/>
    </source>
</evidence>
<dbReference type="EMBL" id="JAAAHS010000121">
    <property type="protein sequence ID" value="NBE53124.1"/>
    <property type="molecule type" value="Genomic_DNA"/>
</dbReference>
<gene>
    <name evidence="16" type="ORF">GUY60_17190</name>
</gene>
<keyword evidence="6 13" id="KW-0573">Peptidoglycan synthesis</keyword>
<keyword evidence="3" id="KW-0808">Transferase</keyword>
<dbReference type="PANTHER" id="PTHR30582:SF2">
    <property type="entry name" value="L,D-TRANSPEPTIDASE YCIB-RELATED"/>
    <property type="match status" value="1"/>
</dbReference>
<keyword evidence="2" id="KW-1003">Cell membrane</keyword>
<evidence type="ECO:0000313" key="17">
    <source>
        <dbReference type="Proteomes" id="UP000598297"/>
    </source>
</evidence>
<dbReference type="PROSITE" id="PS52029">
    <property type="entry name" value="LD_TPASE"/>
    <property type="match status" value="1"/>
</dbReference>
<dbReference type="AlphaFoldDB" id="A0A964XL66"/>
<feature type="compositionally biased region" description="Low complexity" evidence="14">
    <location>
        <begin position="466"/>
        <end position="477"/>
    </location>
</feature>
<feature type="active site" description="Nucleophile" evidence="13">
    <location>
        <position position="407"/>
    </location>
</feature>
<dbReference type="InterPro" id="IPR050979">
    <property type="entry name" value="LD-transpeptidase"/>
</dbReference>
<dbReference type="GO" id="GO:0008360">
    <property type="term" value="P:regulation of cell shape"/>
    <property type="evidence" value="ECO:0007669"/>
    <property type="project" value="UniProtKB-UniRule"/>
</dbReference>
<dbReference type="PANTHER" id="PTHR30582">
    <property type="entry name" value="L,D-TRANSPEPTIDASE"/>
    <property type="match status" value="1"/>
</dbReference>
<evidence type="ECO:0000256" key="9">
    <source>
        <dbReference type="ARBA" id="ARBA00023288"/>
    </source>
</evidence>
<name>A0A964XL66_9ACTN</name>
<evidence type="ECO:0000256" key="2">
    <source>
        <dbReference type="ARBA" id="ARBA00022475"/>
    </source>
</evidence>
<evidence type="ECO:0000256" key="7">
    <source>
        <dbReference type="ARBA" id="ARBA00023136"/>
    </source>
</evidence>
<dbReference type="FunFam" id="2.40.440.10:FF:000005">
    <property type="entry name" value="L,D-transpeptidase 2"/>
    <property type="match status" value="1"/>
</dbReference>
<evidence type="ECO:0000256" key="5">
    <source>
        <dbReference type="ARBA" id="ARBA00022960"/>
    </source>
</evidence>
<feature type="active site" description="Proton donor/acceptor" evidence="13">
    <location>
        <position position="389"/>
    </location>
</feature>
<evidence type="ECO:0000313" key="16">
    <source>
        <dbReference type="EMBL" id="NBE53124.1"/>
    </source>
</evidence>
<keyword evidence="4" id="KW-0732">Signal</keyword>
<dbReference type="GO" id="GO:0018104">
    <property type="term" value="P:peptidoglycan-protein cross-linking"/>
    <property type="evidence" value="ECO:0007669"/>
    <property type="project" value="TreeGrafter"/>
</dbReference>
<accession>A0A964XL66</accession>
<dbReference type="GO" id="GO:0071972">
    <property type="term" value="F:peptidoglycan L,D-transpeptidase activity"/>
    <property type="evidence" value="ECO:0007669"/>
    <property type="project" value="TreeGrafter"/>
</dbReference>
<keyword evidence="10" id="KW-0012">Acyltransferase</keyword>
<dbReference type="Proteomes" id="UP000598297">
    <property type="component" value="Unassembled WGS sequence"/>
</dbReference>
<dbReference type="GO" id="GO:0016746">
    <property type="term" value="F:acyltransferase activity"/>
    <property type="evidence" value="ECO:0007669"/>
    <property type="project" value="UniProtKB-KW"/>
</dbReference>
<protein>
    <submittedName>
        <fullName evidence="16">L,D-transpeptidase family protein</fullName>
    </submittedName>
</protein>
<comment type="caution">
    <text evidence="16">The sequence shown here is derived from an EMBL/GenBank/DDBJ whole genome shotgun (WGS) entry which is preliminary data.</text>
</comment>
<feature type="domain" description="L,D-TPase catalytic" evidence="15">
    <location>
        <begin position="306"/>
        <end position="431"/>
    </location>
</feature>
<reference evidence="16" key="1">
    <citation type="submission" date="2020-01" db="EMBL/GenBank/DDBJ databases">
        <title>Whole-genome analyses of novel actinobacteria.</title>
        <authorList>
            <person name="Sahin N."/>
        </authorList>
    </citation>
    <scope>NUCLEOTIDE SEQUENCE</scope>
    <source>
        <strain evidence="16">YC537</strain>
    </source>
</reference>
<comment type="pathway">
    <text evidence="1 13">Cell wall biogenesis; peptidoglycan biosynthesis.</text>
</comment>
<feature type="region of interest" description="Disordered" evidence="14">
    <location>
        <begin position="464"/>
        <end position="490"/>
    </location>
</feature>
<evidence type="ECO:0000256" key="8">
    <source>
        <dbReference type="ARBA" id="ARBA00023139"/>
    </source>
</evidence>
<keyword evidence="7" id="KW-0472">Membrane</keyword>
<keyword evidence="9" id="KW-0449">Lipoprotein</keyword>
<proteinExistence type="predicted"/>
<evidence type="ECO:0000256" key="12">
    <source>
        <dbReference type="ARBA" id="ARBA00060592"/>
    </source>
</evidence>
<comment type="pathway">
    <text evidence="12">Glycan biosynthesis.</text>
</comment>
<dbReference type="Pfam" id="PF17964">
    <property type="entry name" value="Big_10"/>
    <property type="match status" value="1"/>
</dbReference>
<keyword evidence="8" id="KW-0564">Palmitate</keyword>